<comment type="caution">
    <text evidence="1">The sequence shown here is derived from an EMBL/GenBank/DDBJ whole genome shotgun (WGS) entry which is preliminary data.</text>
</comment>
<proteinExistence type="predicted"/>
<evidence type="ECO:0000313" key="1">
    <source>
        <dbReference type="EMBL" id="KAF2554047.1"/>
    </source>
</evidence>
<dbReference type="AlphaFoldDB" id="A0A8S9HBI3"/>
<organism evidence="1 2">
    <name type="scientific">Brassica cretica</name>
    <name type="common">Mustard</name>
    <dbReference type="NCBI Taxonomy" id="69181"/>
    <lineage>
        <taxon>Eukaryota</taxon>
        <taxon>Viridiplantae</taxon>
        <taxon>Streptophyta</taxon>
        <taxon>Embryophyta</taxon>
        <taxon>Tracheophyta</taxon>
        <taxon>Spermatophyta</taxon>
        <taxon>Magnoliopsida</taxon>
        <taxon>eudicotyledons</taxon>
        <taxon>Gunneridae</taxon>
        <taxon>Pentapetalae</taxon>
        <taxon>rosids</taxon>
        <taxon>malvids</taxon>
        <taxon>Brassicales</taxon>
        <taxon>Brassicaceae</taxon>
        <taxon>Brassiceae</taxon>
        <taxon>Brassica</taxon>
    </lineage>
</organism>
<dbReference type="Proteomes" id="UP000712281">
    <property type="component" value="Unassembled WGS sequence"/>
</dbReference>
<dbReference type="EMBL" id="QGKW02001988">
    <property type="protein sequence ID" value="KAF2554047.1"/>
    <property type="molecule type" value="Genomic_DNA"/>
</dbReference>
<evidence type="ECO:0000313" key="2">
    <source>
        <dbReference type="Proteomes" id="UP000712281"/>
    </source>
</evidence>
<sequence length="111" mass="12951">MAAEKFGPHHKTILNGKNIDAIYELWGVSYDVEIELPEDDETPENVRRGTVELTRLISRPAAYRFLFLVSFSRCWRRSRWRLPRWRLTSSDISWVAGSELRRKVSNLVSGS</sequence>
<gene>
    <name evidence="1" type="ORF">F2Q68_00035309</name>
</gene>
<reference evidence="1" key="1">
    <citation type="submission" date="2019-12" db="EMBL/GenBank/DDBJ databases">
        <title>Genome sequencing and annotation of Brassica cretica.</title>
        <authorList>
            <person name="Studholme D.J."/>
            <person name="Sarris P.F."/>
        </authorList>
    </citation>
    <scope>NUCLEOTIDE SEQUENCE</scope>
    <source>
        <strain evidence="1">PFS-001/15</strain>
        <tissue evidence="1">Leaf</tissue>
    </source>
</reference>
<name>A0A8S9HBI3_BRACR</name>
<protein>
    <submittedName>
        <fullName evidence="1">Uncharacterized protein</fullName>
    </submittedName>
</protein>
<accession>A0A8S9HBI3</accession>